<evidence type="ECO:0000313" key="2">
    <source>
        <dbReference type="Proteomes" id="UP000449678"/>
    </source>
</evidence>
<comment type="caution">
    <text evidence="1">The sequence shown here is derived from an EMBL/GenBank/DDBJ whole genome shotgun (WGS) entry which is preliminary data.</text>
</comment>
<dbReference type="Pfam" id="PF12893">
    <property type="entry name" value="Lumazine_bd_2"/>
    <property type="match status" value="1"/>
</dbReference>
<dbReference type="InterPro" id="IPR039437">
    <property type="entry name" value="FrzH/put_lumazine-bd"/>
</dbReference>
<organism evidence="1 2">
    <name type="scientific">Duganella lactea</name>
    <dbReference type="NCBI Taxonomy" id="2692173"/>
    <lineage>
        <taxon>Bacteria</taxon>
        <taxon>Pseudomonadati</taxon>
        <taxon>Pseudomonadota</taxon>
        <taxon>Betaproteobacteria</taxon>
        <taxon>Burkholderiales</taxon>
        <taxon>Oxalobacteraceae</taxon>
        <taxon>Telluria group</taxon>
        <taxon>Duganella</taxon>
    </lineage>
</organism>
<dbReference type="Proteomes" id="UP000449678">
    <property type="component" value="Unassembled WGS sequence"/>
</dbReference>
<evidence type="ECO:0000313" key="1">
    <source>
        <dbReference type="EMBL" id="MYM33412.1"/>
    </source>
</evidence>
<dbReference type="RefSeq" id="WP_160988805.1">
    <property type="nucleotide sequence ID" value="NZ_WWCO01000002.1"/>
</dbReference>
<name>A0ABW9V3Q5_9BURK</name>
<reference evidence="1 2" key="1">
    <citation type="submission" date="2019-12" db="EMBL/GenBank/DDBJ databases">
        <title>Novel species isolated from a subtropical stream in China.</title>
        <authorList>
            <person name="Lu H."/>
        </authorList>
    </citation>
    <scope>NUCLEOTIDE SEQUENCE [LARGE SCALE GENOMIC DNA]</scope>
    <source>
        <strain evidence="1 2">FT94W</strain>
    </source>
</reference>
<dbReference type="EMBL" id="WWCO01000002">
    <property type="protein sequence ID" value="MYM33412.1"/>
    <property type="molecule type" value="Genomic_DNA"/>
</dbReference>
<dbReference type="SUPFAM" id="SSF54427">
    <property type="entry name" value="NTF2-like"/>
    <property type="match status" value="1"/>
</dbReference>
<dbReference type="Gene3D" id="3.10.450.50">
    <property type="match status" value="1"/>
</dbReference>
<proteinExistence type="predicted"/>
<gene>
    <name evidence="1" type="ORF">GTP38_03555</name>
</gene>
<keyword evidence="2" id="KW-1185">Reference proteome</keyword>
<accession>A0ABW9V3Q5</accession>
<sequence length="129" mass="13770">MNKPSYVHDYQAIVAVLNQYNDGCKQADSGLMKPAFNAQATMFSVDGDGKLAGGGIQTLFDGIDSGFKPSPEAQGAIVRVDIVGTAASARIDTNDVSGFCFTDFFHLLKVEGKWSVISKIFHTHVAPGK</sequence>
<protein>
    <submittedName>
        <fullName evidence="1">Nuclear transport factor 2 family protein</fullName>
    </submittedName>
</protein>
<dbReference type="InterPro" id="IPR032710">
    <property type="entry name" value="NTF2-like_dom_sf"/>
</dbReference>